<gene>
    <name evidence="1" type="ORF">C3E79_10255</name>
</gene>
<dbReference type="Proteomes" id="UP000244754">
    <property type="component" value="Chromosome"/>
</dbReference>
<sequence length="283" mass="31451">MSNQLTPEKLAEILAENNDESLRAALEAYAKKPYPEHLLGVWAKHPEYGDVMCQWDRPSVDGDMRVSWRDDRTNIGTKVAFIYVSDLTFPHQATKPEDVPAGEAWLVNVNDGHDSGECVVALKYEEDSWCTGDGVVDGEDWWEDRDVTLIAPLTPCPAPAQEPEHPRTLSSAEDYETAPVGTIVVGGPSKPWCKLSTDFWSNSGSRPSESNFALSQMDAQGVGLVSTEYRIVHRTPRATSPMTVSSFDEARAEIDKARRLDPVFANGLVIESREVTDWQEVEL</sequence>
<dbReference type="OrthoDB" id="10014680at2"/>
<protein>
    <submittedName>
        <fullName evidence="1">Uncharacterized protein</fullName>
    </submittedName>
</protein>
<accession>A0A2S0WGB3</accession>
<name>A0A2S0WGB3_9CORY</name>
<keyword evidence="2" id="KW-1185">Reference proteome</keyword>
<dbReference type="AlphaFoldDB" id="A0A2S0WGB3"/>
<proteinExistence type="predicted"/>
<dbReference type="RefSeq" id="WP_108404817.1">
    <property type="nucleotide sequence ID" value="NZ_CP026948.1"/>
</dbReference>
<reference evidence="2" key="1">
    <citation type="submission" date="2018-01" db="EMBL/GenBank/DDBJ databases">
        <authorList>
            <person name="Li J."/>
        </authorList>
    </citation>
    <scope>NUCLEOTIDE SEQUENCE [LARGE SCALE GENOMIC DNA]</scope>
    <source>
        <strain evidence="2">2184</strain>
    </source>
</reference>
<dbReference type="KEGG" id="clia:C3E79_10255"/>
<organism evidence="1 2">
    <name type="scientific">Corynebacterium liangguodongii</name>
    <dbReference type="NCBI Taxonomy" id="2079535"/>
    <lineage>
        <taxon>Bacteria</taxon>
        <taxon>Bacillati</taxon>
        <taxon>Actinomycetota</taxon>
        <taxon>Actinomycetes</taxon>
        <taxon>Mycobacteriales</taxon>
        <taxon>Corynebacteriaceae</taxon>
        <taxon>Corynebacterium</taxon>
    </lineage>
</organism>
<evidence type="ECO:0000313" key="1">
    <source>
        <dbReference type="EMBL" id="AWB84809.1"/>
    </source>
</evidence>
<dbReference type="EMBL" id="CP026948">
    <property type="protein sequence ID" value="AWB84809.1"/>
    <property type="molecule type" value="Genomic_DNA"/>
</dbReference>
<evidence type="ECO:0000313" key="2">
    <source>
        <dbReference type="Proteomes" id="UP000244754"/>
    </source>
</evidence>